<sequence>MDNSSMEKPDIRKNTLNSILRCSHRTCFKVMQRCSAIQHDSSARNDSISTKVVDFPHVGLLAVDTTLSLSPDEDNRESLCVLNLASSMKYHLHGMVIQHNFSAHKNCTRYSYSIFLMLERLQ</sequence>
<dbReference type="EMBL" id="BGPR01173800">
    <property type="protein sequence ID" value="GBM40065.1"/>
    <property type="molecule type" value="Genomic_DNA"/>
</dbReference>
<organism evidence="1 2">
    <name type="scientific">Araneus ventricosus</name>
    <name type="common">Orbweaver spider</name>
    <name type="synonym">Epeira ventricosa</name>
    <dbReference type="NCBI Taxonomy" id="182803"/>
    <lineage>
        <taxon>Eukaryota</taxon>
        <taxon>Metazoa</taxon>
        <taxon>Ecdysozoa</taxon>
        <taxon>Arthropoda</taxon>
        <taxon>Chelicerata</taxon>
        <taxon>Arachnida</taxon>
        <taxon>Araneae</taxon>
        <taxon>Araneomorphae</taxon>
        <taxon>Entelegynae</taxon>
        <taxon>Araneoidea</taxon>
        <taxon>Araneidae</taxon>
        <taxon>Araneus</taxon>
    </lineage>
</organism>
<proteinExistence type="predicted"/>
<name>A0A4Y2FI00_ARAVE</name>
<dbReference type="AlphaFoldDB" id="A0A4Y2FI00"/>
<dbReference type="Proteomes" id="UP000499080">
    <property type="component" value="Unassembled WGS sequence"/>
</dbReference>
<evidence type="ECO:0000313" key="2">
    <source>
        <dbReference type="Proteomes" id="UP000499080"/>
    </source>
</evidence>
<keyword evidence="2" id="KW-1185">Reference proteome</keyword>
<comment type="caution">
    <text evidence="1">The sequence shown here is derived from an EMBL/GenBank/DDBJ whole genome shotgun (WGS) entry which is preliminary data.</text>
</comment>
<reference evidence="1 2" key="1">
    <citation type="journal article" date="2019" name="Sci. Rep.">
        <title>Orb-weaving spider Araneus ventricosus genome elucidates the spidroin gene catalogue.</title>
        <authorList>
            <person name="Kono N."/>
            <person name="Nakamura H."/>
            <person name="Ohtoshi R."/>
            <person name="Moran D.A.P."/>
            <person name="Shinohara A."/>
            <person name="Yoshida Y."/>
            <person name="Fujiwara M."/>
            <person name="Mori M."/>
            <person name="Tomita M."/>
            <person name="Arakawa K."/>
        </authorList>
    </citation>
    <scope>NUCLEOTIDE SEQUENCE [LARGE SCALE GENOMIC DNA]</scope>
</reference>
<evidence type="ECO:0000313" key="1">
    <source>
        <dbReference type="EMBL" id="GBM40065.1"/>
    </source>
</evidence>
<accession>A0A4Y2FI00</accession>
<gene>
    <name evidence="1" type="ORF">AVEN_80592_1</name>
</gene>
<protein>
    <submittedName>
        <fullName evidence="1">Uncharacterized protein</fullName>
    </submittedName>
</protein>